<dbReference type="CDD" id="cd15482">
    <property type="entry name" value="Sialidase_non-viral"/>
    <property type="match status" value="1"/>
</dbReference>
<organism evidence="1 2">
    <name type="scientific">Bacteroides gallinaceum</name>
    <dbReference type="NCBI Taxonomy" id="1462571"/>
    <lineage>
        <taxon>Bacteria</taxon>
        <taxon>Pseudomonadati</taxon>
        <taxon>Bacteroidota</taxon>
        <taxon>Bacteroidia</taxon>
        <taxon>Bacteroidales</taxon>
        <taxon>Bacteroidaceae</taxon>
        <taxon>Bacteroides</taxon>
    </lineage>
</organism>
<keyword evidence="2" id="KW-1185">Reference proteome</keyword>
<dbReference type="InterPro" id="IPR015943">
    <property type="entry name" value="WD40/YVTN_repeat-like_dom_sf"/>
</dbReference>
<dbReference type="Proteomes" id="UP001167871">
    <property type="component" value="Unassembled WGS sequence"/>
</dbReference>
<name>A0ABT7XA31_9BACE</name>
<dbReference type="RefSeq" id="WP_301935149.1">
    <property type="nucleotide sequence ID" value="NZ_JAUEII010000058.1"/>
</dbReference>
<dbReference type="Gene3D" id="2.130.10.10">
    <property type="entry name" value="YVTN repeat-like/Quinoprotein amine dehydrogenase"/>
    <property type="match status" value="1"/>
</dbReference>
<dbReference type="EMBL" id="JAUEII010000058">
    <property type="protein sequence ID" value="MDN0050946.1"/>
    <property type="molecule type" value="Genomic_DNA"/>
</dbReference>
<dbReference type="SUPFAM" id="SSF110296">
    <property type="entry name" value="Oligoxyloglucan reducing end-specific cellobiohydrolase"/>
    <property type="match status" value="1"/>
</dbReference>
<evidence type="ECO:0008006" key="3">
    <source>
        <dbReference type="Google" id="ProtNLM"/>
    </source>
</evidence>
<dbReference type="Pfam" id="PF02012">
    <property type="entry name" value="BNR"/>
    <property type="match status" value="1"/>
</dbReference>
<reference evidence="1" key="2">
    <citation type="submission" date="2024-05" db="EMBL/GenBank/DDBJ databases">
        <title>Identification and characterization of horizontal gene transfer across gut microbiota members of farm animals based on homology search.</title>
        <authorList>
            <person name="Schwarzerova J."/>
            <person name="Nykrynova M."/>
            <person name="Jureckova K."/>
            <person name="Cejkova D."/>
            <person name="Rychlik I."/>
        </authorList>
    </citation>
    <scope>NUCLEOTIDE SEQUENCE</scope>
    <source>
        <strain evidence="1">84_SSukc20</strain>
    </source>
</reference>
<evidence type="ECO:0000313" key="2">
    <source>
        <dbReference type="Proteomes" id="UP001167871"/>
    </source>
</evidence>
<sequence length="343" mass="39661">MLLNFESCTKVQGKYVFKALFDYEDVWKDRQVTGIYLMDDSIGILLCEDHHNVESIYQGVETFVLRSEDNGKTFVHSSFGKARSLLKLSISADKSLLCIIQSKASDGKDGLWVSEDGGRSWEKVFSTQERVNEVVFYNDKVGYMQTDDREREKLYKTSDGGRTWLPLQQVEMDDKLICTVTKSGFLWGLYGDKERVWKMDVQTDKIEDVPIALPEGYCIDTPIQTDDAGNALYMTYREKQWDNDCKFLIYNIDTGNMIKVEFPIGVFSVCGDYIGVVSWERSNEYKNHYYYSKDGGKTWHKEYLPGGSLLSQYAVYGEGRFWSITEIGDDLMWPLMIRVDREK</sequence>
<evidence type="ECO:0000313" key="1">
    <source>
        <dbReference type="EMBL" id="MDN0050946.1"/>
    </source>
</evidence>
<proteinExistence type="predicted"/>
<accession>A0ABT7XA31</accession>
<comment type="caution">
    <text evidence="1">The sequence shown here is derived from an EMBL/GenBank/DDBJ whole genome shotgun (WGS) entry which is preliminary data.</text>
</comment>
<dbReference type="InterPro" id="IPR002860">
    <property type="entry name" value="BNR_rpt"/>
</dbReference>
<gene>
    <name evidence="1" type="ORF">QVO10_16465</name>
</gene>
<protein>
    <recommendedName>
        <fullName evidence="3">Exo-alpha-sialidase</fullName>
    </recommendedName>
</protein>
<reference evidence="1" key="1">
    <citation type="submission" date="2023-06" db="EMBL/GenBank/DDBJ databases">
        <authorList>
            <person name="Zeman M."/>
            <person name="Kubasova T."/>
            <person name="Jahodarova E."/>
            <person name="Nykrynova M."/>
            <person name="Rychlik I."/>
        </authorList>
    </citation>
    <scope>NUCLEOTIDE SEQUENCE</scope>
    <source>
        <strain evidence="1">84_SSukc20</strain>
    </source>
</reference>